<accession>A0A0V8JGA3</accession>
<feature type="transmembrane region" description="Helical" evidence="1">
    <location>
        <begin position="387"/>
        <end position="407"/>
    </location>
</feature>
<dbReference type="Proteomes" id="UP000053681">
    <property type="component" value="Unassembled WGS sequence"/>
</dbReference>
<dbReference type="EMBL" id="LNQP01000115">
    <property type="protein sequence ID" value="KSU86111.1"/>
    <property type="molecule type" value="Genomic_DNA"/>
</dbReference>
<feature type="transmembrane region" description="Helical" evidence="1">
    <location>
        <begin position="239"/>
        <end position="257"/>
    </location>
</feature>
<reference evidence="2 3" key="1">
    <citation type="submission" date="2015-11" db="EMBL/GenBank/DDBJ databases">
        <title>Bacillus caseinolyticus sp nov.</title>
        <authorList>
            <person name="Dastager S.G."/>
            <person name="Mawlankar R."/>
        </authorList>
    </citation>
    <scope>NUCLEOTIDE SEQUENCE [LARGE SCALE GENOMIC DNA]</scope>
    <source>
        <strain evidence="2 3">SGD-V-76</strain>
    </source>
</reference>
<feature type="transmembrane region" description="Helical" evidence="1">
    <location>
        <begin position="109"/>
        <end position="128"/>
    </location>
</feature>
<feature type="transmembrane region" description="Helical" evidence="1">
    <location>
        <begin position="413"/>
        <end position="431"/>
    </location>
</feature>
<dbReference type="RefSeq" id="WP_025910466.1">
    <property type="nucleotide sequence ID" value="NZ_KQ758729.1"/>
</dbReference>
<feature type="transmembrane region" description="Helical" evidence="1">
    <location>
        <begin position="363"/>
        <end position="380"/>
    </location>
</feature>
<feature type="transmembrane region" description="Helical" evidence="1">
    <location>
        <begin position="212"/>
        <end position="232"/>
    </location>
</feature>
<comment type="caution">
    <text evidence="2">The sequence shown here is derived from an EMBL/GenBank/DDBJ whole genome shotgun (WGS) entry which is preliminary data.</text>
</comment>
<keyword evidence="1" id="KW-0812">Transmembrane</keyword>
<protein>
    <recommendedName>
        <fullName evidence="4">DUF2339 domain-containing protein</fullName>
    </recommendedName>
</protein>
<feature type="transmembrane region" description="Helical" evidence="1">
    <location>
        <begin position="166"/>
        <end position="185"/>
    </location>
</feature>
<feature type="transmembrane region" description="Helical" evidence="1">
    <location>
        <begin position="311"/>
        <end position="331"/>
    </location>
</feature>
<organism evidence="2 3">
    <name type="scientific">Priestia veravalensis</name>
    <dbReference type="NCBI Taxonomy" id="1414648"/>
    <lineage>
        <taxon>Bacteria</taxon>
        <taxon>Bacillati</taxon>
        <taxon>Bacillota</taxon>
        <taxon>Bacilli</taxon>
        <taxon>Bacillales</taxon>
        <taxon>Bacillaceae</taxon>
        <taxon>Priestia</taxon>
    </lineage>
</organism>
<feature type="transmembrane region" description="Helical" evidence="1">
    <location>
        <begin position="525"/>
        <end position="545"/>
    </location>
</feature>
<dbReference type="PANTHER" id="PTHR38434:SF1">
    <property type="entry name" value="BLL2549 PROTEIN"/>
    <property type="match status" value="1"/>
</dbReference>
<evidence type="ECO:0000256" key="1">
    <source>
        <dbReference type="SAM" id="Phobius"/>
    </source>
</evidence>
<feature type="transmembrane region" description="Helical" evidence="1">
    <location>
        <begin position="287"/>
        <end position="305"/>
    </location>
</feature>
<feature type="transmembrane region" description="Helical" evidence="1">
    <location>
        <begin position="263"/>
        <end position="280"/>
    </location>
</feature>
<dbReference type="PANTHER" id="PTHR38434">
    <property type="entry name" value="BLL2549 PROTEIN"/>
    <property type="match status" value="1"/>
</dbReference>
<evidence type="ECO:0000313" key="3">
    <source>
        <dbReference type="Proteomes" id="UP000053681"/>
    </source>
</evidence>
<gene>
    <name evidence="2" type="ORF">AS180_20435</name>
</gene>
<feature type="transmembrane region" description="Helical" evidence="1">
    <location>
        <begin position="476"/>
        <end position="493"/>
    </location>
</feature>
<evidence type="ECO:0000313" key="2">
    <source>
        <dbReference type="EMBL" id="KSU86111.1"/>
    </source>
</evidence>
<feature type="transmembrane region" description="Helical" evidence="1">
    <location>
        <begin position="438"/>
        <end position="456"/>
    </location>
</feature>
<feature type="transmembrane region" description="Helical" evidence="1">
    <location>
        <begin position="140"/>
        <end position="160"/>
    </location>
</feature>
<keyword evidence="1" id="KW-0472">Membrane</keyword>
<feature type="transmembrane region" description="Helical" evidence="1">
    <location>
        <begin position="77"/>
        <end position="97"/>
    </location>
</feature>
<dbReference type="InterPro" id="IPR019286">
    <property type="entry name" value="DUF2339_TM"/>
</dbReference>
<feature type="transmembrane region" description="Helical" evidence="1">
    <location>
        <begin position="500"/>
        <end position="519"/>
    </location>
</feature>
<name>A0A0V8JGA3_9BACI</name>
<keyword evidence="1" id="KW-1133">Transmembrane helix</keyword>
<proteinExistence type="predicted"/>
<sequence>MDHKRIENLEKKITVLEEEVKELKQLLTNQYGSKTEFTVQAKKPSNHEEAVSHQPMKPTEVYEQQVKKSTNWEEQLFQIWLPRIFIFVFIIGVLWGFKAASDYGVMSEGVKVTLGYIVSAAFVGVGHLQIVKKRSVLGQVLLGGSVPILMLTTFAAHSLYGMIGPSFAFMLNALWVVAGLGMTVYYRSQALGIISIIGGVLVPFLIESNSPNQLVFISYETLLYLAFAFIAWRLNYHVLYGLAAILLNVVLLVYGWFVEFTSLLGAALLIQHVCLLLLSAVRKGNEFIYASTTLASLFIVYGWISSTMEKTTVTIIIAVLIVVYALCIKVYKTEKVKFDFFMSYLVIGIAFLINQLLNKEDALLLYIIQGAVTCYLAHKYNNPIQKFVGYAIYTISAVAVMAIPIEAVFSQPTLNWLGFLGTMLFLVFIQNNSMKKSTLFVASTSILFTILTLSFVTQEVQLFTEALSTNTQTLALTFSWILLAIIGLSIGIVKLFKAGTYIGISLLFLTLIKLVLYDLPFIPLAIRAVLFIALGGIGLIVSRILHKKMT</sequence>
<dbReference type="AlphaFoldDB" id="A0A0V8JGA3"/>
<feature type="transmembrane region" description="Helical" evidence="1">
    <location>
        <begin position="190"/>
        <end position="206"/>
    </location>
</feature>
<keyword evidence="3" id="KW-1185">Reference proteome</keyword>
<dbReference type="Pfam" id="PF10101">
    <property type="entry name" value="DUF2339"/>
    <property type="match status" value="1"/>
</dbReference>
<feature type="transmembrane region" description="Helical" evidence="1">
    <location>
        <begin position="338"/>
        <end position="357"/>
    </location>
</feature>
<evidence type="ECO:0008006" key="4">
    <source>
        <dbReference type="Google" id="ProtNLM"/>
    </source>
</evidence>